<dbReference type="EMBL" id="JAGSPB010000002">
    <property type="protein sequence ID" value="MBV7266524.1"/>
    <property type="molecule type" value="Genomic_DNA"/>
</dbReference>
<sequence length="223" mass="23536">MTQIIAIRPRQGLAATIDAGRDMGLPVRGSPLFEIRPRQWKAPEPTHVDALLIGSANAIRHGGQQLQRFLGKPVHVVGKTTEKAAKEAGFAIGSVGEGGLQNVLDAVPAPARLLRVAGAEHVPLEAPDGVTVETAIAYESVALPLDRALVEWGERTVILLHSAVAAEHFAAECDRLELDRSHYEIAALGPRIASAAGKGWGAIHVSESPNDAALLAMVKALCQ</sequence>
<dbReference type="RefSeq" id="WP_218317111.1">
    <property type="nucleotide sequence ID" value="NZ_JAGSPB010000002.1"/>
</dbReference>
<name>A0ABS6SNA5_9SPHN</name>
<accession>A0ABS6SNA5</accession>
<dbReference type="Proteomes" id="UP000699975">
    <property type="component" value="Unassembled WGS sequence"/>
</dbReference>
<protein>
    <submittedName>
        <fullName evidence="2">Uroporphyrinogen-III synthase</fullName>
    </submittedName>
</protein>
<proteinExistence type="predicted"/>
<evidence type="ECO:0000259" key="1">
    <source>
        <dbReference type="Pfam" id="PF02602"/>
    </source>
</evidence>
<organism evidence="2 3">
    <name type="scientific">Erythrobacter ani</name>
    <dbReference type="NCBI Taxonomy" id="2827235"/>
    <lineage>
        <taxon>Bacteria</taxon>
        <taxon>Pseudomonadati</taxon>
        <taxon>Pseudomonadota</taxon>
        <taxon>Alphaproteobacteria</taxon>
        <taxon>Sphingomonadales</taxon>
        <taxon>Erythrobacteraceae</taxon>
        <taxon>Erythrobacter/Porphyrobacter group</taxon>
        <taxon>Erythrobacter</taxon>
    </lineage>
</organism>
<evidence type="ECO:0000313" key="3">
    <source>
        <dbReference type="Proteomes" id="UP000699975"/>
    </source>
</evidence>
<dbReference type="CDD" id="cd06578">
    <property type="entry name" value="HemD"/>
    <property type="match status" value="1"/>
</dbReference>
<comment type="caution">
    <text evidence="2">The sequence shown here is derived from an EMBL/GenBank/DDBJ whole genome shotgun (WGS) entry which is preliminary data.</text>
</comment>
<evidence type="ECO:0000313" key="2">
    <source>
        <dbReference type="EMBL" id="MBV7266524.1"/>
    </source>
</evidence>
<feature type="domain" description="Tetrapyrrole biosynthesis uroporphyrinogen III synthase" evidence="1">
    <location>
        <begin position="23"/>
        <end position="215"/>
    </location>
</feature>
<gene>
    <name evidence="2" type="ORF">KCG45_10070</name>
</gene>
<reference evidence="2 3" key="1">
    <citation type="submission" date="2021-04" db="EMBL/GenBank/DDBJ databases">
        <authorList>
            <person name="Pira H."/>
            <person name="Risdian C."/>
            <person name="Wink J."/>
        </authorList>
    </citation>
    <scope>NUCLEOTIDE SEQUENCE [LARGE SCALE GENOMIC DNA]</scope>
    <source>
        <strain evidence="2 3">WH131</strain>
    </source>
</reference>
<dbReference type="InterPro" id="IPR003754">
    <property type="entry name" value="4pyrrol_synth_uPrphyn_synth"/>
</dbReference>
<dbReference type="Pfam" id="PF02602">
    <property type="entry name" value="HEM4"/>
    <property type="match status" value="1"/>
</dbReference>
<keyword evidence="3" id="KW-1185">Reference proteome</keyword>